<dbReference type="EMBL" id="VSSQ01040227">
    <property type="protein sequence ID" value="MPM93424.1"/>
    <property type="molecule type" value="Genomic_DNA"/>
</dbReference>
<proteinExistence type="predicted"/>
<reference evidence="1" key="1">
    <citation type="submission" date="2019-08" db="EMBL/GenBank/DDBJ databases">
        <authorList>
            <person name="Kucharzyk K."/>
            <person name="Murdoch R.W."/>
            <person name="Higgins S."/>
            <person name="Loffler F."/>
        </authorList>
    </citation>
    <scope>NUCLEOTIDE SEQUENCE</scope>
</reference>
<evidence type="ECO:0000313" key="1">
    <source>
        <dbReference type="EMBL" id="MPM93424.1"/>
    </source>
</evidence>
<sequence length="152" mass="17080">MKGPGEKGAMHSLAHQKANALSAMKTITEEVVSRLEKGGEDEAQFAGILQLLDKRSAYMEAVGQLDKRFAFLQDSGYEPQAEETRRISLEQDTIRALLTCIQTLDEQGIRTLEQARCRLMESIKEVKDGRKSIQAYAPVPEEEEGRRVDTLR</sequence>
<accession>A0A645DV88</accession>
<protein>
    <recommendedName>
        <fullName evidence="2">FlgN protein</fullName>
    </recommendedName>
</protein>
<dbReference type="AlphaFoldDB" id="A0A645DV88"/>
<gene>
    <name evidence="1" type="ORF">SDC9_140561</name>
</gene>
<evidence type="ECO:0008006" key="2">
    <source>
        <dbReference type="Google" id="ProtNLM"/>
    </source>
</evidence>
<comment type="caution">
    <text evidence="1">The sequence shown here is derived from an EMBL/GenBank/DDBJ whole genome shotgun (WGS) entry which is preliminary data.</text>
</comment>
<organism evidence="1">
    <name type="scientific">bioreactor metagenome</name>
    <dbReference type="NCBI Taxonomy" id="1076179"/>
    <lineage>
        <taxon>unclassified sequences</taxon>
        <taxon>metagenomes</taxon>
        <taxon>ecological metagenomes</taxon>
    </lineage>
</organism>
<name>A0A645DV88_9ZZZZ</name>